<evidence type="ECO:0000313" key="5">
    <source>
        <dbReference type="Proteomes" id="UP000828390"/>
    </source>
</evidence>
<evidence type="ECO:0000313" key="4">
    <source>
        <dbReference type="EMBL" id="KAH3891164.1"/>
    </source>
</evidence>
<dbReference type="InterPro" id="IPR001995">
    <property type="entry name" value="Peptidase_A2_cat"/>
</dbReference>
<dbReference type="EMBL" id="JAIWYP010000001">
    <property type="protein sequence ID" value="KAH3891164.1"/>
    <property type="molecule type" value="Genomic_DNA"/>
</dbReference>
<evidence type="ECO:0000256" key="1">
    <source>
        <dbReference type="ARBA" id="ARBA00022801"/>
    </source>
</evidence>
<evidence type="ECO:0000259" key="3">
    <source>
        <dbReference type="PROSITE" id="PS50175"/>
    </source>
</evidence>
<dbReference type="CDD" id="cd00303">
    <property type="entry name" value="retropepsin_like"/>
    <property type="match status" value="1"/>
</dbReference>
<organism evidence="4 5">
    <name type="scientific">Dreissena polymorpha</name>
    <name type="common">Zebra mussel</name>
    <name type="synonym">Mytilus polymorpha</name>
    <dbReference type="NCBI Taxonomy" id="45954"/>
    <lineage>
        <taxon>Eukaryota</taxon>
        <taxon>Metazoa</taxon>
        <taxon>Spiralia</taxon>
        <taxon>Lophotrochozoa</taxon>
        <taxon>Mollusca</taxon>
        <taxon>Bivalvia</taxon>
        <taxon>Autobranchia</taxon>
        <taxon>Heteroconchia</taxon>
        <taxon>Euheterodonta</taxon>
        <taxon>Imparidentia</taxon>
        <taxon>Neoheterodontei</taxon>
        <taxon>Myida</taxon>
        <taxon>Dreissenoidea</taxon>
        <taxon>Dreissenidae</taxon>
        <taxon>Dreissena</taxon>
    </lineage>
</organism>
<comment type="caution">
    <text evidence="4">The sequence shown here is derived from an EMBL/GenBank/DDBJ whole genome shotgun (WGS) entry which is preliminary data.</text>
</comment>
<keyword evidence="5" id="KW-1185">Reference proteome</keyword>
<name>A0A9D4S3G6_DREPO</name>
<dbReference type="Gene3D" id="2.40.70.10">
    <property type="entry name" value="Acid Proteases"/>
    <property type="match status" value="1"/>
</dbReference>
<gene>
    <name evidence="4" type="ORF">DPMN_015253</name>
</gene>
<dbReference type="Proteomes" id="UP000828390">
    <property type="component" value="Unassembled WGS sequence"/>
</dbReference>
<proteinExistence type="predicted"/>
<dbReference type="GO" id="GO:0006508">
    <property type="term" value="P:proteolysis"/>
    <property type="evidence" value="ECO:0007669"/>
    <property type="project" value="InterPro"/>
</dbReference>
<feature type="compositionally biased region" description="Low complexity" evidence="2">
    <location>
        <begin position="11"/>
        <end position="22"/>
    </location>
</feature>
<dbReference type="GO" id="GO:0004190">
    <property type="term" value="F:aspartic-type endopeptidase activity"/>
    <property type="evidence" value="ECO:0007669"/>
    <property type="project" value="InterPro"/>
</dbReference>
<feature type="domain" description="Peptidase A2" evidence="3">
    <location>
        <begin position="38"/>
        <end position="118"/>
    </location>
</feature>
<dbReference type="PROSITE" id="PS50175">
    <property type="entry name" value="ASP_PROT_RETROV"/>
    <property type="match status" value="1"/>
</dbReference>
<feature type="compositionally biased region" description="Polar residues" evidence="2">
    <location>
        <begin position="1"/>
        <end position="10"/>
    </location>
</feature>
<protein>
    <recommendedName>
        <fullName evidence="3">Peptidase A2 domain-containing protein</fullName>
    </recommendedName>
</protein>
<dbReference type="InterPro" id="IPR021109">
    <property type="entry name" value="Peptidase_aspartic_dom_sf"/>
</dbReference>
<dbReference type="AlphaFoldDB" id="A0A9D4S3G6"/>
<sequence length="229" mass="25462">MAPKRAQQQPSSNSTTTESTSNYDNGLYTSSQIGNIKLDLLVDSGSSCTLLSFSKGNDINDNIRPKLTKANFSMKDVKGSSILIHGVATVNFKLGEGEYQQNVIVCDITPDSILGQDFMLKYVKHVDYERYIIQTRHDQIHCWVGRKSSMVRRVLVTTKVDIPAHSSMWVSVKIPSQEHLSPVALVEPVAQNQSVQLVAVVIQTETMNDVKLNIVNYSDESVTLYPKTV</sequence>
<reference evidence="4" key="2">
    <citation type="submission" date="2020-11" db="EMBL/GenBank/DDBJ databases">
        <authorList>
            <person name="McCartney M.A."/>
            <person name="Auch B."/>
            <person name="Kono T."/>
            <person name="Mallez S."/>
            <person name="Becker A."/>
            <person name="Gohl D.M."/>
            <person name="Silverstein K.A.T."/>
            <person name="Koren S."/>
            <person name="Bechman K.B."/>
            <person name="Herman A."/>
            <person name="Abrahante J.E."/>
            <person name="Garbe J."/>
        </authorList>
    </citation>
    <scope>NUCLEOTIDE SEQUENCE</scope>
    <source>
        <strain evidence="4">Duluth1</strain>
        <tissue evidence="4">Whole animal</tissue>
    </source>
</reference>
<keyword evidence="1" id="KW-0378">Hydrolase</keyword>
<evidence type="ECO:0000256" key="2">
    <source>
        <dbReference type="SAM" id="MobiDB-lite"/>
    </source>
</evidence>
<accession>A0A9D4S3G6</accession>
<feature type="region of interest" description="Disordered" evidence="2">
    <location>
        <begin position="1"/>
        <end position="24"/>
    </location>
</feature>
<dbReference type="SUPFAM" id="SSF50630">
    <property type="entry name" value="Acid proteases"/>
    <property type="match status" value="1"/>
</dbReference>
<reference evidence="4" key="1">
    <citation type="journal article" date="2019" name="bioRxiv">
        <title>The Genome of the Zebra Mussel, Dreissena polymorpha: A Resource for Invasive Species Research.</title>
        <authorList>
            <person name="McCartney M.A."/>
            <person name="Auch B."/>
            <person name="Kono T."/>
            <person name="Mallez S."/>
            <person name="Zhang Y."/>
            <person name="Obille A."/>
            <person name="Becker A."/>
            <person name="Abrahante J.E."/>
            <person name="Garbe J."/>
            <person name="Badalamenti J.P."/>
            <person name="Herman A."/>
            <person name="Mangelson H."/>
            <person name="Liachko I."/>
            <person name="Sullivan S."/>
            <person name="Sone E.D."/>
            <person name="Koren S."/>
            <person name="Silverstein K.A.T."/>
            <person name="Beckman K.B."/>
            <person name="Gohl D.M."/>
        </authorList>
    </citation>
    <scope>NUCLEOTIDE SEQUENCE</scope>
    <source>
        <strain evidence="4">Duluth1</strain>
        <tissue evidence="4">Whole animal</tissue>
    </source>
</reference>